<gene>
    <name evidence="1" type="ORF">A4X06_0g7689</name>
</gene>
<name>A0A8X7MME2_9BASI</name>
<keyword evidence="2" id="KW-1185">Reference proteome</keyword>
<dbReference type="AlphaFoldDB" id="A0A8X7MME2"/>
<organism evidence="1 2">
    <name type="scientific">Tilletia controversa</name>
    <name type="common">dwarf bunt fungus</name>
    <dbReference type="NCBI Taxonomy" id="13291"/>
    <lineage>
        <taxon>Eukaryota</taxon>
        <taxon>Fungi</taxon>
        <taxon>Dikarya</taxon>
        <taxon>Basidiomycota</taxon>
        <taxon>Ustilaginomycotina</taxon>
        <taxon>Exobasidiomycetes</taxon>
        <taxon>Tilletiales</taxon>
        <taxon>Tilletiaceae</taxon>
        <taxon>Tilletia</taxon>
    </lineage>
</organism>
<accession>A0A8X7MME2</accession>
<evidence type="ECO:0000313" key="1">
    <source>
        <dbReference type="EMBL" id="KAE8241025.1"/>
    </source>
</evidence>
<proteinExistence type="predicted"/>
<reference evidence="1" key="2">
    <citation type="journal article" date="2019" name="IMA Fungus">
        <title>Genome sequencing and comparison of five Tilletia species to identify candidate genes for the detection of regulated species infecting wheat.</title>
        <authorList>
            <person name="Nguyen H.D.T."/>
            <person name="Sultana T."/>
            <person name="Kesanakurti P."/>
            <person name="Hambleton S."/>
        </authorList>
    </citation>
    <scope>NUCLEOTIDE SEQUENCE</scope>
    <source>
        <strain evidence="1">DAOMC 236426</strain>
    </source>
</reference>
<reference evidence="1" key="1">
    <citation type="submission" date="2016-04" db="EMBL/GenBank/DDBJ databases">
        <authorList>
            <person name="Nguyen H.D."/>
            <person name="Samba Siva P."/>
            <person name="Cullis J."/>
            <person name="Levesque C.A."/>
            <person name="Hambleton S."/>
        </authorList>
    </citation>
    <scope>NUCLEOTIDE SEQUENCE</scope>
    <source>
        <strain evidence="1">DAOMC 236426</strain>
    </source>
</reference>
<dbReference type="EMBL" id="LWDE02001415">
    <property type="protein sequence ID" value="KAE8241025.1"/>
    <property type="molecule type" value="Genomic_DNA"/>
</dbReference>
<protein>
    <submittedName>
        <fullName evidence="1">Uncharacterized protein</fullName>
    </submittedName>
</protein>
<comment type="caution">
    <text evidence="1">The sequence shown here is derived from an EMBL/GenBank/DDBJ whole genome shotgun (WGS) entry which is preliminary data.</text>
</comment>
<dbReference type="Proteomes" id="UP000077684">
    <property type="component" value="Unassembled WGS sequence"/>
</dbReference>
<evidence type="ECO:0000313" key="2">
    <source>
        <dbReference type="Proteomes" id="UP000077684"/>
    </source>
</evidence>
<sequence>MARSKSLMNSERRLFLFFNDEEQQQQASMLMLTSFDRSGSCRVPRVWDCGVWDMMKTISRSREGILGLWKGTFASFLLKAGSSFYQRS</sequence>